<accession>A0A9D7SCS1</accession>
<dbReference type="InterPro" id="IPR008965">
    <property type="entry name" value="CBM2/CBM3_carb-bd_dom_sf"/>
</dbReference>
<name>A0A9D7SCS1_9BACT</name>
<keyword evidence="2" id="KW-0732">Signal</keyword>
<dbReference type="InterPro" id="IPR006626">
    <property type="entry name" value="PbH1"/>
</dbReference>
<dbReference type="InterPro" id="IPR036439">
    <property type="entry name" value="Dockerin_dom_sf"/>
</dbReference>
<dbReference type="SUPFAM" id="SSF49299">
    <property type="entry name" value="PKD domain"/>
    <property type="match status" value="1"/>
</dbReference>
<evidence type="ECO:0000313" key="4">
    <source>
        <dbReference type="EMBL" id="MBK9719564.1"/>
    </source>
</evidence>
<dbReference type="SUPFAM" id="SSF49384">
    <property type="entry name" value="Carbohydrate-binding domain"/>
    <property type="match status" value="1"/>
</dbReference>
<evidence type="ECO:0000259" key="3">
    <source>
        <dbReference type="PROSITE" id="PS50825"/>
    </source>
</evidence>
<dbReference type="InterPro" id="IPR035986">
    <property type="entry name" value="PKD_dom_sf"/>
</dbReference>
<dbReference type="NCBIfam" id="TIGR04183">
    <property type="entry name" value="Por_Secre_tail"/>
    <property type="match status" value="1"/>
</dbReference>
<comment type="caution">
    <text evidence="4">The sequence shown here is derived from an EMBL/GenBank/DDBJ whole genome shotgun (WGS) entry which is preliminary data.</text>
</comment>
<dbReference type="Pfam" id="PF02494">
    <property type="entry name" value="HYR"/>
    <property type="match status" value="1"/>
</dbReference>
<dbReference type="PROSITE" id="PS50825">
    <property type="entry name" value="HYR"/>
    <property type="match status" value="1"/>
</dbReference>
<dbReference type="GO" id="GO:0030246">
    <property type="term" value="F:carbohydrate binding"/>
    <property type="evidence" value="ECO:0007669"/>
    <property type="project" value="InterPro"/>
</dbReference>
<protein>
    <submittedName>
        <fullName evidence="4">HYR domain-containing protein</fullName>
    </submittedName>
</protein>
<feature type="signal peptide" evidence="2">
    <location>
        <begin position="1"/>
        <end position="24"/>
    </location>
</feature>
<dbReference type="Gene3D" id="1.10.1330.10">
    <property type="entry name" value="Dockerin domain"/>
    <property type="match status" value="1"/>
</dbReference>
<dbReference type="InterPro" id="IPR003410">
    <property type="entry name" value="HYR_dom"/>
</dbReference>
<dbReference type="Gene3D" id="2.160.20.10">
    <property type="entry name" value="Single-stranded right-handed beta-helix, Pectin lyase-like"/>
    <property type="match status" value="1"/>
</dbReference>
<dbReference type="SMART" id="SM00710">
    <property type="entry name" value="PbH1"/>
    <property type="match status" value="12"/>
</dbReference>
<dbReference type="Proteomes" id="UP000808349">
    <property type="component" value="Unassembled WGS sequence"/>
</dbReference>
<proteinExistence type="predicted"/>
<dbReference type="InterPro" id="IPR026444">
    <property type="entry name" value="Secre_tail"/>
</dbReference>
<dbReference type="CDD" id="cd14252">
    <property type="entry name" value="Dockerin_like"/>
    <property type="match status" value="1"/>
</dbReference>
<reference evidence="4 5" key="1">
    <citation type="submission" date="2020-10" db="EMBL/GenBank/DDBJ databases">
        <title>Connecting structure to function with the recovery of over 1000 high-quality activated sludge metagenome-assembled genomes encoding full-length rRNA genes using long-read sequencing.</title>
        <authorList>
            <person name="Singleton C.M."/>
            <person name="Petriglieri F."/>
            <person name="Kristensen J.M."/>
            <person name="Kirkegaard R.H."/>
            <person name="Michaelsen T.Y."/>
            <person name="Andersen M.H."/>
            <person name="Karst S.M."/>
            <person name="Dueholm M.S."/>
            <person name="Nielsen P.H."/>
            <person name="Albertsen M."/>
        </authorList>
    </citation>
    <scope>NUCLEOTIDE SEQUENCE [LARGE SCALE GENOMIC DNA]</scope>
    <source>
        <strain evidence="4">Ribe_18-Q3-R11-54_BAT3C.373</strain>
    </source>
</reference>
<dbReference type="CDD" id="cd08547">
    <property type="entry name" value="Type_II_cohesin"/>
    <property type="match status" value="1"/>
</dbReference>
<evidence type="ECO:0000256" key="1">
    <source>
        <dbReference type="ARBA" id="ARBA00022737"/>
    </source>
</evidence>
<dbReference type="GO" id="GO:0000272">
    <property type="term" value="P:polysaccharide catabolic process"/>
    <property type="evidence" value="ECO:0007669"/>
    <property type="project" value="InterPro"/>
</dbReference>
<feature type="chain" id="PRO_5039117519" evidence="2">
    <location>
        <begin position="25"/>
        <end position="3904"/>
    </location>
</feature>
<organism evidence="4 5">
    <name type="scientific">Candidatus Defluviibacterium haderslevense</name>
    <dbReference type="NCBI Taxonomy" id="2981993"/>
    <lineage>
        <taxon>Bacteria</taxon>
        <taxon>Pseudomonadati</taxon>
        <taxon>Bacteroidota</taxon>
        <taxon>Saprospiria</taxon>
        <taxon>Saprospirales</taxon>
        <taxon>Saprospiraceae</taxon>
        <taxon>Candidatus Defluviibacterium</taxon>
    </lineage>
</organism>
<evidence type="ECO:0000256" key="2">
    <source>
        <dbReference type="SAM" id="SignalP"/>
    </source>
</evidence>
<gene>
    <name evidence="4" type="ORF">IPO85_19015</name>
</gene>
<dbReference type="InterPro" id="IPR012334">
    <property type="entry name" value="Pectin_lyas_fold"/>
</dbReference>
<feature type="domain" description="HYR" evidence="3">
    <location>
        <begin position="2296"/>
        <end position="2380"/>
    </location>
</feature>
<evidence type="ECO:0000313" key="5">
    <source>
        <dbReference type="Proteomes" id="UP000808349"/>
    </source>
</evidence>
<sequence length="3904" mass="411563">MKLRFTRFSIIIAAIFVLSNNIYSQVDLVASGGTTMMSYTTVKAAFDAINTGTHTGNITLNISGNTSEPVGGAILNASGSGSANYTSILIKPTGGAARIISGAATAGLPLIDLNGADNVTVDGLNTGGNSLTIDNTTISSTSGTSTLRLQGDATNNLFTNVSINGASTMGSTTNGGNVWIGAGAITTGNDNNQFQSCKFGPSTAGLPTKTFYGNGSTTSTTTYNSNITINNCEFFDYFNATTQSNGIYVGGANADWIISNNKFYQTAARTQTTGTVHASIQLASTNINNCLISGNVIGYSANNATGTYTFNGLASTRFYGIYISNLGTTSTTTVQNNTITAISLSGAFSGTSTSGPFFGIYLVGLSDAKNNTIGSLDNSTNISISSTSTSTGEVYGIYNFSSSFTNISDNKIGSITVTNNTTGSSIFCGIRLNTASGQAATVSNNIIGGTTTNSINNTATATSSRIIGIQNDLPFATITNNIIRNFTMSAPNVGTGTSASVVGILQSATSTSGNHLISLNTIHTLKNTNASSAVWVTGINATGPTSTTTITYSNNLIHSLGFSSTTAQINGINITGGTALYANNMIRLGIDESGADINVGGIINGINETVGTNNFYFNSIYIGGSAVSSGTSNSFALNSTITVNVRNYLNNIFYNARSNSGSTGKHYAIKVGGSGTNPTGLTLNYNDYYATGTGGFVGQYNVIDQLTLVDWRTAIGQDCNSISGDPKYNNQNGSSSTVDLHISASLGSVVEAGGTNISSVTLDYDNQTRSSLTPTDIGADAGNFIVNDISGPGIILTPLLAACGTGDIALNNVNIIDASGVPTTGGLVPRIYFKKNAGSWFSRPGTLGSGNSTNGFWNFNIVVADLGGIILGDIISYYVIAQDIKSPTNISSSPSCVTAVDVNNVTIPPATPYTMNVLSALNGTYTVGIGGNYNTLTAAVNAYNTSCVTGSVIFSLIDATYPSETFPITINQVSGQSSVNTLTIKPNTGVNATISGSSSTGLIVLNGADYVTINGSNGNVINSVCPLVTASRNLTIMNTNASTTSAVIWLQTATGSNGATNNNILNCNIEGQSNTATLFGIGSGSTSISTTSLGTGNSFNSFINNSIKKTQFGIYTQGASISNKNEGNTINLNLINSASPDNVAKGGIQLGFENNAMVLANNVSNISQTSSPDVFGIALGLTTISGTGFTGNEVTNTTVSKNMVGVISNTGTFSSCGITAASATSGTNIIDNNIVSGVFANGTSGDFAAGIFLGGGVGSTTKVYYNTVQLSGTGTGGSQNNVALAIGGVTPIVDIKNNILGSIGNNGTGNNYAIGLAYTSTVGNYANLTSDYNNFFFALGGGSLSGIGVVGALATGGTQKLTLANWQAETGRDLNSINVTPLFVSSSNLHLVMDPANACLNQTATPISGFTVDIDCATRSTTNPDIGADEFNGTDITIAITETSGTPNNKTICIGASATITTTGGISHKWSTGAVTTSINVSPSITTIYADTVTLAGGCKVVMVDTVNVVGLPTASISPSAPAICQGKSVGLTASGGVSYFWSTGESTSFITVSPSTSTTYVVTVTNANGCTATASVFVMVNPAPPGSISPLNPSICESQSITLTGNGGSSYFWSTGASTTSITVSPSITTTYTVTVTGSNGCTATASSTVNIKPSPIITETHIEPTTCTSLNGSIDLTVSGGVGPFTYNWFTSDGAGLVNGIQDQTNISVGTYVVTVTGNNSCSSTKSISLVGPGGCFICPTIGGLSKSTNVTCKTSPITLTATGLVNMGSTYGITFKYSLSALPDPYAGGTILGTVPNGGLTGGGTTAVLNTTIPVAGNYFLYAILSPTPIATSCRPSANNTIIITLCEVTISDPCSCLNNATNTANGQFGEQVKVTAPSGQIWTLTVNTGLYTTTSPAPPSMPVLIPIGTILTEMAVGNGTSMYILNGRHIDAKGYSVTVSNGTFTSSIGETCYYPNPQIDNLNATYCITDPPFTLLGSARLGDNSGVATGVGTFMVNGTTTTTFNPATLGRGVHTVKFSFDAANGVPNGSHPGCIQDTTRTTVVDTTRPTNVCPVALSVGCATDVPAPNPALVIVTDNCPGPYSTVFLTDVITNQTCANRYTVTRTYRTTDAAGNSTTCSQTITVNDITHPSLICPAPATLMCASLVPAPDPNLVVAADLCGNIGITKAFVSDAITNQTCANRYTLTRIYSASDVCGNLGTCTQIITVNDQTVPVIVCKNITVSVPLSGSIVVLPSGMIVSATDNCGGAAGVTLTASQTTFTCADLGIKNITVRATDACGLFSTCISQVTVQDNILPVINCSKDYTVHLDPGECSRIINFALPDATDNCTPPPTVVQTGGLVSGSDFPRGVSCLTFRATDAGGNSVTCQYCITVLEYANPIRELVCNDEVQISLDQNCEATIGADMVLEGGPYGCYDDYIVQVRYWTTTGNGGLIDRNLTKPGIQINGNEIGRELKITIIDPETGNSCWGHATVEDKLAPLLTCPRDTCLPCSSATTPSITGVPTMIENCGGASVSYRDNETQGGCAAGYELIIVRTWTAEDASGNKSTCVQKITVSLGTLATVSVPRNYDNIEEPALNCNEKIDPNKNVGPHMADFPECVDGYLLDSAYWRANPNQPNIYPNRRIPRVLGWNCIDNPNSPNYGHPSPDVVYYPAHRQWSQTNPLCWGPDTRVMWHGTGRPSGSNCANLAITFQDIIFDLATPNCNAGPIGCYKVLRQWTVLDWCTSQVGGHNQIIKVIDQEGPQVLYPDSTRVNMETWTCTGRWEVPKPWLLDNCSEELHYSVEVENGTVLGDEIAGFVVIDLPEGIQYGYIITVDCCGNITKKRVVLNVLDRTPPQAVCRTRTVVSLNGNQDPGTNYARLYAKDLNEGSFDNCQPHVWYKVIRMAELLGTNSGSNSNNTVACAGLNGDDNVILAGNQVYFDDYTQFCCADVGQKIMVVLRVFDVDPGAGPLTPVSMTNPNSALFGRFSDCMVEVEVQDKSVPTVVAPPNMVVSCWYWFDINKATDPNDPTFGRVVTSLSNRAKVKTSDIVCHKFCERNQYTGYPGYVQTNQLPIPAPNLACNYYNQLFDTAHWDRKYELVWGFDGYAINACGTSATIVVNDLRECGQGQIQRIITATGPNNSRVNAIQTIWVVDCDPFFIEPLNCNDPRYSDIQWPNGVCNQNPIVIDGCGADISPENPQLGKPVVVNNADDNCALISIEKFDEIFTIEPDACFKVLRKWVVIDWCQYDPFIDPNFGRWEALQVIKVRDQDKPVVTCSVGPCEPAVLDPTLKVCVGHISLTATATDNCTPVDWLFWEYKIDAYNDGKGIHGGWDYRVGTLTQRQYNAGDTVEYSHNPFADDRHNPFNASGTYPIGIHKIRWNVEDGCGNTGVCETLFEIKDCKAPTPYCLTGVITVPMPSSGCVDIWAKDLDHGSYDNCTPKDKLKIYFDGDANKPSLTICCDDFVNAKVNDELIINVEMWVEDEEGNKDYCKTIIVVQDNDSICLNVGSFAKITGNIMTEGNEEARPVNVQLDRNARMMREMTGSPYSFGNLVVNDEYTIKPTRNDDHLNGVSTADIVKIQKHILGQTVITSPYKLIAADVNASGSITASDISEIRKLILGVSPAFAKVQSWTFVPSTYIFFDPTKPWTAPRSSIVIPTSPIEYKENFMAIKMGDVNGNAKAGLVGTAIRTTGTLNFVIEEGNVVAGQTYRMDIRSNDFAGITGYQFTMKYDNESLVYEGVERGSLNVTESNIGTIRSGVITTSWNSNVGESYKSNEVLYSIVFKATRSGNISRMISITSDVTRAEAYDKLDQVKEVKLGVRTETGIVETGVFELYQNEPNPFNKESVISYRLPEASAVKLTVYDVTGKVVRVYELSGQKGLNTYKITKSELNVSGVLYYQLDAADHTSTKRMIVVE</sequence>
<keyword evidence="1" id="KW-0677">Repeat</keyword>
<dbReference type="InterPro" id="IPR018247">
    <property type="entry name" value="EF_Hand_1_Ca_BS"/>
</dbReference>
<dbReference type="EMBL" id="JADKFW010000021">
    <property type="protein sequence ID" value="MBK9719564.1"/>
    <property type="molecule type" value="Genomic_DNA"/>
</dbReference>
<dbReference type="PROSITE" id="PS00018">
    <property type="entry name" value="EF_HAND_1"/>
    <property type="match status" value="1"/>
</dbReference>